<gene>
    <name evidence="2" type="ORF">QF205_12995</name>
</gene>
<dbReference type="RefSeq" id="WP_280943185.1">
    <property type="nucleotide sequence ID" value="NZ_JARYGX010000023.1"/>
</dbReference>
<evidence type="ECO:0000313" key="3">
    <source>
        <dbReference type="Proteomes" id="UP001160550"/>
    </source>
</evidence>
<evidence type="ECO:0008006" key="4">
    <source>
        <dbReference type="Google" id="ProtNLM"/>
    </source>
</evidence>
<organism evidence="2 3">
    <name type="scientific">Luteimonas composti</name>
    <dbReference type="NCBI Taxonomy" id="398257"/>
    <lineage>
        <taxon>Bacteria</taxon>
        <taxon>Pseudomonadati</taxon>
        <taxon>Pseudomonadota</taxon>
        <taxon>Gammaproteobacteria</taxon>
        <taxon>Lysobacterales</taxon>
        <taxon>Lysobacteraceae</taxon>
        <taxon>Luteimonas</taxon>
    </lineage>
</organism>
<dbReference type="EMBL" id="JARYGX010000023">
    <property type="protein sequence ID" value="MDH7453977.1"/>
    <property type="molecule type" value="Genomic_DNA"/>
</dbReference>
<feature type="signal peptide" evidence="1">
    <location>
        <begin position="1"/>
        <end position="23"/>
    </location>
</feature>
<dbReference type="Proteomes" id="UP001160550">
    <property type="component" value="Unassembled WGS sequence"/>
</dbReference>
<feature type="chain" id="PRO_5045093706" description="Secreted protein" evidence="1">
    <location>
        <begin position="24"/>
        <end position="163"/>
    </location>
</feature>
<evidence type="ECO:0000313" key="2">
    <source>
        <dbReference type="EMBL" id="MDH7453977.1"/>
    </source>
</evidence>
<protein>
    <recommendedName>
        <fullName evidence="4">Secreted protein</fullName>
    </recommendedName>
</protein>
<reference evidence="2" key="2">
    <citation type="submission" date="2023-04" db="EMBL/GenBank/DDBJ databases">
        <authorList>
            <person name="Sun J.-Q."/>
        </authorList>
    </citation>
    <scope>NUCLEOTIDE SEQUENCE</scope>
    <source>
        <strain evidence="2">CC-YY355</strain>
    </source>
</reference>
<name>A0ABT6MTP2_9GAMM</name>
<keyword evidence="1" id="KW-0732">Signal</keyword>
<keyword evidence="3" id="KW-1185">Reference proteome</keyword>
<proteinExistence type="predicted"/>
<evidence type="ECO:0000256" key="1">
    <source>
        <dbReference type="SAM" id="SignalP"/>
    </source>
</evidence>
<accession>A0ABT6MTP2</accession>
<sequence>MRRARDTGLAVLLGCALAAGLAAQETPPAPAPEAAAESGTGNPWIDARLHDMDRYAARHRAAFVDEIVRYLEAPRALVEEALADPGVRPGDVYYACALARASGRSCRSLVEAWRRDASGGWRGVAERLELESGSTLHPRVRELVAASYRRWARPLDVQAPPPR</sequence>
<reference evidence="2" key="1">
    <citation type="journal article" date="2007" name="Int. J. Syst. Evol. Microbiol.">
        <title>Luteimonas composti sp. nov., a moderately thermophilic bacterium isolated from food waste.</title>
        <authorList>
            <person name="Young C.C."/>
            <person name="Kampfer P."/>
            <person name="Chen W.M."/>
            <person name="Yen W.S."/>
            <person name="Arun A.B."/>
            <person name="Lai W.A."/>
            <person name="Shen F.T."/>
            <person name="Rekha P.D."/>
            <person name="Lin K.Y."/>
            <person name="Chou J.H."/>
        </authorList>
    </citation>
    <scope>NUCLEOTIDE SEQUENCE</scope>
    <source>
        <strain evidence="2">CC-YY355</strain>
    </source>
</reference>
<comment type="caution">
    <text evidence="2">The sequence shown here is derived from an EMBL/GenBank/DDBJ whole genome shotgun (WGS) entry which is preliminary data.</text>
</comment>